<accession>X1RWH7</accession>
<proteinExistence type="predicted"/>
<dbReference type="AlphaFoldDB" id="X1RWH7"/>
<organism evidence="1">
    <name type="scientific">marine sediment metagenome</name>
    <dbReference type="NCBI Taxonomy" id="412755"/>
    <lineage>
        <taxon>unclassified sequences</taxon>
        <taxon>metagenomes</taxon>
        <taxon>ecological metagenomes</taxon>
    </lineage>
</organism>
<protein>
    <submittedName>
        <fullName evidence="1">Uncharacterized protein</fullName>
    </submittedName>
</protein>
<comment type="caution">
    <text evidence="1">The sequence shown here is derived from an EMBL/GenBank/DDBJ whole genome shotgun (WGS) entry which is preliminary data.</text>
</comment>
<sequence>MSLLTGFKKAASKYGKLVRPPDQESDDLICQEICPGCKRKLRRHYPDGIYGRVFFVCDDCDRWFFVVGVYGSWEVIREHVKQ</sequence>
<reference evidence="1" key="1">
    <citation type="journal article" date="2014" name="Front. Microbiol.">
        <title>High frequency of phylogenetically diverse reductive dehalogenase-homologous genes in deep subseafloor sedimentary metagenomes.</title>
        <authorList>
            <person name="Kawai M."/>
            <person name="Futagami T."/>
            <person name="Toyoda A."/>
            <person name="Takaki Y."/>
            <person name="Nishi S."/>
            <person name="Hori S."/>
            <person name="Arai W."/>
            <person name="Tsubouchi T."/>
            <person name="Morono Y."/>
            <person name="Uchiyama I."/>
            <person name="Ito T."/>
            <person name="Fujiyama A."/>
            <person name="Inagaki F."/>
            <person name="Takami H."/>
        </authorList>
    </citation>
    <scope>NUCLEOTIDE SEQUENCE</scope>
    <source>
        <strain evidence="1">Expedition CK06-06</strain>
    </source>
</reference>
<dbReference type="EMBL" id="BARW01000005">
    <property type="protein sequence ID" value="GAI67535.1"/>
    <property type="molecule type" value="Genomic_DNA"/>
</dbReference>
<evidence type="ECO:0000313" key="1">
    <source>
        <dbReference type="EMBL" id="GAI67535.1"/>
    </source>
</evidence>
<name>X1RWH7_9ZZZZ</name>
<gene>
    <name evidence="1" type="ORF">S12H4_00087</name>
</gene>